<dbReference type="InterPro" id="IPR011008">
    <property type="entry name" value="Dimeric_a/b-barrel"/>
</dbReference>
<dbReference type="OrthoDB" id="3542212at2759"/>
<dbReference type="PANTHER" id="PTHR42052:SF1">
    <property type="entry name" value="ABM DOMAIN-CONTAINING PROTEIN"/>
    <property type="match status" value="1"/>
</dbReference>
<dbReference type="SUPFAM" id="SSF54909">
    <property type="entry name" value="Dimeric alpha+beta barrel"/>
    <property type="match status" value="1"/>
</dbReference>
<sequence>MTVTELAWIPSATPGSIPPAFLAACREGIEAQGEWITTQEPPTTTTSSSPSPRGPPSARGAALYQQREDRGVMLITAHWASAGQHAACIASAQNRAAMGAIAAHAVAAEVRYFHVDGVRMFGAETLGAGPLLSVARIGVAARNRGEVEKAWEARARERLAAESGFEHAAGWRIEKEPGREDRDEFVVVGAWRDEEALARFAVGGKAWDDVWEGVGLEMDVTTYNRIA</sequence>
<accession>A0A1W2TMV6</accession>
<proteinExistence type="predicted"/>
<feature type="domain" description="ABM" evidence="2">
    <location>
        <begin position="133"/>
        <end position="200"/>
    </location>
</feature>
<dbReference type="InterPro" id="IPR007138">
    <property type="entry name" value="ABM_dom"/>
</dbReference>
<dbReference type="AlphaFoldDB" id="A0A1W2TMV6"/>
<dbReference type="Gene3D" id="3.30.70.100">
    <property type="match status" value="1"/>
</dbReference>
<reference evidence="3" key="1">
    <citation type="submission" date="2016-03" db="EMBL/GenBank/DDBJ databases">
        <title>Draft genome sequence of Rosellinia necatrix.</title>
        <authorList>
            <person name="Kanematsu S."/>
        </authorList>
    </citation>
    <scope>NUCLEOTIDE SEQUENCE [LARGE SCALE GENOMIC DNA]</scope>
    <source>
        <strain evidence="3">W97</strain>
    </source>
</reference>
<evidence type="ECO:0000256" key="1">
    <source>
        <dbReference type="SAM" id="MobiDB-lite"/>
    </source>
</evidence>
<keyword evidence="4" id="KW-1185">Reference proteome</keyword>
<feature type="compositionally biased region" description="Low complexity" evidence="1">
    <location>
        <begin position="37"/>
        <end position="51"/>
    </location>
</feature>
<gene>
    <name evidence="3" type="ORF">SAMD00023353_3501000</name>
</gene>
<dbReference type="EMBL" id="DF977480">
    <property type="protein sequence ID" value="GAP89683.1"/>
    <property type="molecule type" value="Genomic_DNA"/>
</dbReference>
<evidence type="ECO:0000259" key="2">
    <source>
        <dbReference type="Pfam" id="PF03992"/>
    </source>
</evidence>
<feature type="region of interest" description="Disordered" evidence="1">
    <location>
        <begin position="33"/>
        <end position="60"/>
    </location>
</feature>
<organism evidence="3">
    <name type="scientific">Rosellinia necatrix</name>
    <name type="common">White root-rot fungus</name>
    <dbReference type="NCBI Taxonomy" id="77044"/>
    <lineage>
        <taxon>Eukaryota</taxon>
        <taxon>Fungi</taxon>
        <taxon>Dikarya</taxon>
        <taxon>Ascomycota</taxon>
        <taxon>Pezizomycotina</taxon>
        <taxon>Sordariomycetes</taxon>
        <taxon>Xylariomycetidae</taxon>
        <taxon>Xylariales</taxon>
        <taxon>Xylariaceae</taxon>
        <taxon>Rosellinia</taxon>
    </lineage>
</organism>
<dbReference type="PANTHER" id="PTHR42052">
    <property type="entry name" value="ABM DOMAIN-CONTAINING PROTEIN"/>
    <property type="match status" value="1"/>
</dbReference>
<evidence type="ECO:0000313" key="4">
    <source>
        <dbReference type="Proteomes" id="UP000054516"/>
    </source>
</evidence>
<evidence type="ECO:0000313" key="3">
    <source>
        <dbReference type="EMBL" id="GAP89683.1"/>
    </source>
</evidence>
<name>A0A1W2TMV6_ROSNE</name>
<dbReference type="Pfam" id="PF03992">
    <property type="entry name" value="ABM"/>
    <property type="match status" value="1"/>
</dbReference>
<protein>
    <recommendedName>
        <fullName evidence="2">ABM domain-containing protein</fullName>
    </recommendedName>
</protein>
<dbReference type="OMA" id="TELAWIP"/>
<dbReference type="Proteomes" id="UP000054516">
    <property type="component" value="Unassembled WGS sequence"/>
</dbReference>